<evidence type="ECO:0000313" key="5">
    <source>
        <dbReference type="Proteomes" id="UP000581688"/>
    </source>
</evidence>
<dbReference type="Gene3D" id="3.40.50.620">
    <property type="entry name" value="HUPs"/>
    <property type="match status" value="1"/>
</dbReference>
<keyword evidence="2" id="KW-0963">Cytoplasm</keyword>
<dbReference type="InterPro" id="IPR014729">
    <property type="entry name" value="Rossmann-like_a/b/a_fold"/>
</dbReference>
<dbReference type="PANTHER" id="PTHR46268">
    <property type="entry name" value="STRESS RESPONSE PROTEIN NHAX"/>
    <property type="match status" value="1"/>
</dbReference>
<proteinExistence type="inferred from homology"/>
<protein>
    <recommendedName>
        <fullName evidence="2">Universal stress protein</fullName>
    </recommendedName>
</protein>
<dbReference type="SUPFAM" id="SSF52402">
    <property type="entry name" value="Adenine nucleotide alpha hydrolases-like"/>
    <property type="match status" value="1"/>
</dbReference>
<reference evidence="4 5" key="1">
    <citation type="submission" date="2020-08" db="EMBL/GenBank/DDBJ databases">
        <title>Genomic Encyclopedia of Type Strains, Phase IV (KMG-IV): sequencing the most valuable type-strain genomes for metagenomic binning, comparative biology and taxonomic classification.</title>
        <authorList>
            <person name="Goeker M."/>
        </authorList>
    </citation>
    <scope>NUCLEOTIDE SEQUENCE [LARGE SCALE GENOMIC DNA]</scope>
    <source>
        <strain evidence="4 5">DSM 19612</strain>
    </source>
</reference>
<dbReference type="InterPro" id="IPR006016">
    <property type="entry name" value="UspA"/>
</dbReference>
<dbReference type="PIRSF" id="PIRSF006276">
    <property type="entry name" value="UspA"/>
    <property type="match status" value="1"/>
</dbReference>
<evidence type="ECO:0000256" key="1">
    <source>
        <dbReference type="ARBA" id="ARBA00008791"/>
    </source>
</evidence>
<dbReference type="Proteomes" id="UP000581688">
    <property type="component" value="Unassembled WGS sequence"/>
</dbReference>
<dbReference type="PANTHER" id="PTHR46268:SF6">
    <property type="entry name" value="UNIVERSAL STRESS PROTEIN UP12"/>
    <property type="match status" value="1"/>
</dbReference>
<feature type="domain" description="UspA" evidence="3">
    <location>
        <begin position="3"/>
        <end position="142"/>
    </location>
</feature>
<dbReference type="EMBL" id="JACHGH010000001">
    <property type="protein sequence ID" value="MBB6452113.1"/>
    <property type="molecule type" value="Genomic_DNA"/>
</dbReference>
<gene>
    <name evidence="4" type="ORF">HNQ94_000534</name>
</gene>
<dbReference type="PRINTS" id="PR01438">
    <property type="entry name" value="UNVRSLSTRESS"/>
</dbReference>
<keyword evidence="5" id="KW-1185">Reference proteome</keyword>
<accession>A0A841Q1I9</accession>
<evidence type="ECO:0000259" key="3">
    <source>
        <dbReference type="Pfam" id="PF00582"/>
    </source>
</evidence>
<evidence type="ECO:0000313" key="4">
    <source>
        <dbReference type="EMBL" id="MBB6452113.1"/>
    </source>
</evidence>
<dbReference type="CDD" id="cd00293">
    <property type="entry name" value="USP-like"/>
    <property type="match status" value="1"/>
</dbReference>
<dbReference type="RefSeq" id="WP_174494342.1">
    <property type="nucleotide sequence ID" value="NZ_CADDWK010000001.1"/>
</dbReference>
<organism evidence="4 5">
    <name type="scientific">Salirhabdus euzebyi</name>
    <dbReference type="NCBI Taxonomy" id="394506"/>
    <lineage>
        <taxon>Bacteria</taxon>
        <taxon>Bacillati</taxon>
        <taxon>Bacillota</taxon>
        <taxon>Bacilli</taxon>
        <taxon>Bacillales</taxon>
        <taxon>Bacillaceae</taxon>
        <taxon>Salirhabdus</taxon>
    </lineage>
</organism>
<dbReference type="GO" id="GO:0005737">
    <property type="term" value="C:cytoplasm"/>
    <property type="evidence" value="ECO:0007669"/>
    <property type="project" value="UniProtKB-SubCell"/>
</dbReference>
<comment type="subcellular location">
    <subcellularLocation>
        <location evidence="2">Cytoplasm</location>
    </subcellularLocation>
</comment>
<sequence>MAYQKILVAVDGSDASTLAFQKAVKMAQTNNAKMILAHVIDTNVYGSVVGYDLTFAQRAEKYANELLNDFKKMAEEAGVQDVIIHLDYGSPKAKIAKDIAPQFDADLIVCGATGHNAVERFLIGSVSEHITRYAKVDVLVARS</sequence>
<comment type="similarity">
    <text evidence="1 2">Belongs to the universal stress protein A family.</text>
</comment>
<dbReference type="AlphaFoldDB" id="A0A841Q1I9"/>
<comment type="caution">
    <text evidence="4">The sequence shown here is derived from an EMBL/GenBank/DDBJ whole genome shotgun (WGS) entry which is preliminary data.</text>
</comment>
<dbReference type="InterPro" id="IPR006015">
    <property type="entry name" value="Universal_stress_UspA"/>
</dbReference>
<dbReference type="Pfam" id="PF00582">
    <property type="entry name" value="Usp"/>
    <property type="match status" value="1"/>
</dbReference>
<name>A0A841Q1I9_9BACI</name>
<evidence type="ECO:0000256" key="2">
    <source>
        <dbReference type="PIRNR" id="PIRNR006276"/>
    </source>
</evidence>